<comment type="caution">
    <text evidence="1">The sequence shown here is derived from an EMBL/GenBank/DDBJ whole genome shotgun (WGS) entry which is preliminary data.</text>
</comment>
<proteinExistence type="predicted"/>
<evidence type="ECO:0000313" key="1">
    <source>
        <dbReference type="EMBL" id="GFS90395.1"/>
    </source>
</evidence>
<protein>
    <submittedName>
        <fullName evidence="1">Uncharacterized protein</fullName>
    </submittedName>
</protein>
<organism evidence="1 2">
    <name type="scientific">Nephila pilipes</name>
    <name type="common">Giant wood spider</name>
    <name type="synonym">Nephila maculata</name>
    <dbReference type="NCBI Taxonomy" id="299642"/>
    <lineage>
        <taxon>Eukaryota</taxon>
        <taxon>Metazoa</taxon>
        <taxon>Ecdysozoa</taxon>
        <taxon>Arthropoda</taxon>
        <taxon>Chelicerata</taxon>
        <taxon>Arachnida</taxon>
        <taxon>Araneae</taxon>
        <taxon>Araneomorphae</taxon>
        <taxon>Entelegynae</taxon>
        <taxon>Araneoidea</taxon>
        <taxon>Nephilidae</taxon>
        <taxon>Nephila</taxon>
    </lineage>
</organism>
<accession>A0A8X6N2M5</accession>
<reference evidence="1" key="1">
    <citation type="submission" date="2020-08" db="EMBL/GenBank/DDBJ databases">
        <title>Multicomponent nature underlies the extraordinary mechanical properties of spider dragline silk.</title>
        <authorList>
            <person name="Kono N."/>
            <person name="Nakamura H."/>
            <person name="Mori M."/>
            <person name="Yoshida Y."/>
            <person name="Ohtoshi R."/>
            <person name="Malay A.D."/>
            <person name="Moran D.A.P."/>
            <person name="Tomita M."/>
            <person name="Numata K."/>
            <person name="Arakawa K."/>
        </authorList>
    </citation>
    <scope>NUCLEOTIDE SEQUENCE</scope>
</reference>
<sequence>MPTDFEDVETVFERETEKWRENMIKVFGDLHPYNFFITYGHSDDRHLIGENADISSRERKKLKPFETLRDMYQTDKKAEEEFHRVVTSSTHHEFGHEKQ</sequence>
<dbReference type="EMBL" id="BMAW01053296">
    <property type="protein sequence ID" value="GFS90395.1"/>
    <property type="molecule type" value="Genomic_DNA"/>
</dbReference>
<dbReference type="Proteomes" id="UP000887013">
    <property type="component" value="Unassembled WGS sequence"/>
</dbReference>
<dbReference type="AlphaFoldDB" id="A0A8X6N2M5"/>
<keyword evidence="2" id="KW-1185">Reference proteome</keyword>
<evidence type="ECO:0000313" key="2">
    <source>
        <dbReference type="Proteomes" id="UP000887013"/>
    </source>
</evidence>
<gene>
    <name evidence="1" type="primary">AVEN_244968_1</name>
    <name evidence="1" type="ORF">NPIL_137671</name>
</gene>
<dbReference type="OrthoDB" id="6430555at2759"/>
<name>A0A8X6N2M5_NEPPI</name>